<keyword evidence="2" id="KW-1185">Reference proteome</keyword>
<evidence type="ECO:0000313" key="2">
    <source>
        <dbReference type="Proteomes" id="UP000019184"/>
    </source>
</evidence>
<sequence>MTADDGMVRIRFTQNGVECITESALFLEDVLPIFMARAPIVSHHFETYIPSIGWTVLSDVKPAEAEWMLGETRVDPRTGVAYTAAGVLESNCCRMVDARRIEAGQSIVRTVPALDWVRWRGESVATE</sequence>
<comment type="caution">
    <text evidence="1">The sequence shown here is derived from an EMBL/GenBank/DDBJ whole genome shotgun (WGS) entry which is preliminary data.</text>
</comment>
<evidence type="ECO:0000313" key="1">
    <source>
        <dbReference type="EMBL" id="CDH43873.1"/>
    </source>
</evidence>
<dbReference type="RefSeq" id="WP_034430946.1">
    <property type="nucleotide sequence ID" value="NZ_CBTK010000044.1"/>
</dbReference>
<dbReference type="AlphaFoldDB" id="A0A7U7J357"/>
<protein>
    <submittedName>
        <fullName evidence="1">Uncharacterized protein</fullName>
    </submittedName>
</protein>
<accession>A0A7U7J357</accession>
<gene>
    <name evidence="1" type="ORF">BN874_1380008</name>
</gene>
<proteinExistence type="predicted"/>
<reference evidence="1 2" key="1">
    <citation type="journal article" date="2014" name="ISME J.">
        <title>Candidatus Competibacter-lineage genomes retrieved from metagenomes reveal functional metabolic diversity.</title>
        <authorList>
            <person name="McIlroy S.J."/>
            <person name="Albertsen M."/>
            <person name="Andresen E.K."/>
            <person name="Saunders A.M."/>
            <person name="Kristiansen R."/>
            <person name="Stokholm-Bjerregaard M."/>
            <person name="Nielsen K.L."/>
            <person name="Nielsen P.H."/>
        </authorList>
    </citation>
    <scope>NUCLEOTIDE SEQUENCE [LARGE SCALE GENOMIC DNA]</scope>
    <source>
        <strain evidence="1 2">Run_B_J11</strain>
    </source>
</reference>
<dbReference type="EMBL" id="CBTK010000044">
    <property type="protein sequence ID" value="CDH43873.1"/>
    <property type="molecule type" value="Genomic_DNA"/>
</dbReference>
<dbReference type="Proteomes" id="UP000019184">
    <property type="component" value="Unassembled WGS sequence"/>
</dbReference>
<name>A0A7U7J357_9GAMM</name>
<organism evidence="1 2">
    <name type="scientific">Candidatus Contendobacter odensis Run_B_J11</name>
    <dbReference type="NCBI Taxonomy" id="1400861"/>
    <lineage>
        <taxon>Bacteria</taxon>
        <taxon>Pseudomonadati</taxon>
        <taxon>Pseudomonadota</taxon>
        <taxon>Gammaproteobacteria</taxon>
        <taxon>Candidatus Competibacteraceae</taxon>
        <taxon>Candidatus Contendibacter</taxon>
    </lineage>
</organism>